<organism evidence="1 2">
    <name type="scientific">Novipirellula aureliae</name>
    <dbReference type="NCBI Taxonomy" id="2527966"/>
    <lineage>
        <taxon>Bacteria</taxon>
        <taxon>Pseudomonadati</taxon>
        <taxon>Planctomycetota</taxon>
        <taxon>Planctomycetia</taxon>
        <taxon>Pirellulales</taxon>
        <taxon>Pirellulaceae</taxon>
        <taxon>Novipirellula</taxon>
    </lineage>
</organism>
<comment type="caution">
    <text evidence="1">The sequence shown here is derived from an EMBL/GenBank/DDBJ whole genome shotgun (WGS) entry which is preliminary data.</text>
</comment>
<protein>
    <submittedName>
        <fullName evidence="1">Uncharacterized protein</fullName>
    </submittedName>
</protein>
<evidence type="ECO:0000313" key="1">
    <source>
        <dbReference type="EMBL" id="TWU39969.1"/>
    </source>
</evidence>
<dbReference type="OrthoDB" id="292345at2"/>
<name>A0A5C6DYK9_9BACT</name>
<evidence type="ECO:0000313" key="2">
    <source>
        <dbReference type="Proteomes" id="UP000315471"/>
    </source>
</evidence>
<dbReference type="Proteomes" id="UP000315471">
    <property type="component" value="Unassembled WGS sequence"/>
</dbReference>
<accession>A0A5C6DYK9</accession>
<keyword evidence="2" id="KW-1185">Reference proteome</keyword>
<reference evidence="1 2" key="1">
    <citation type="submission" date="2019-02" db="EMBL/GenBank/DDBJ databases">
        <title>Deep-cultivation of Planctomycetes and their phenomic and genomic characterization uncovers novel biology.</title>
        <authorList>
            <person name="Wiegand S."/>
            <person name="Jogler M."/>
            <person name="Boedeker C."/>
            <person name="Pinto D."/>
            <person name="Vollmers J."/>
            <person name="Rivas-Marin E."/>
            <person name="Kohn T."/>
            <person name="Peeters S.H."/>
            <person name="Heuer A."/>
            <person name="Rast P."/>
            <person name="Oberbeckmann S."/>
            <person name="Bunk B."/>
            <person name="Jeske O."/>
            <person name="Meyerdierks A."/>
            <person name="Storesund J.E."/>
            <person name="Kallscheuer N."/>
            <person name="Luecker S."/>
            <person name="Lage O.M."/>
            <person name="Pohl T."/>
            <person name="Merkel B.J."/>
            <person name="Hornburger P."/>
            <person name="Mueller R.-W."/>
            <person name="Bruemmer F."/>
            <person name="Labrenz M."/>
            <person name="Spormann A.M."/>
            <person name="Op Den Camp H."/>
            <person name="Overmann J."/>
            <person name="Amann R."/>
            <person name="Jetten M.S.M."/>
            <person name="Mascher T."/>
            <person name="Medema M.H."/>
            <person name="Devos D.P."/>
            <person name="Kaster A.-K."/>
            <person name="Ovreas L."/>
            <person name="Rohde M."/>
            <person name="Galperin M.Y."/>
            <person name="Jogler C."/>
        </authorList>
    </citation>
    <scope>NUCLEOTIDE SEQUENCE [LARGE SCALE GENOMIC DNA]</scope>
    <source>
        <strain evidence="1 2">Q31b</strain>
    </source>
</reference>
<dbReference type="AlphaFoldDB" id="A0A5C6DYK9"/>
<gene>
    <name evidence="1" type="ORF">Q31b_32850</name>
</gene>
<sequence length="363" mass="38848">MNGNHESRILRIERLETRSLLAGNLFAADDLTLDLFIDGADFSGSQQDVEVTQTQEVRSIGNNNSPNVQETTRPNPSITESDIVQNLQFDLAAQEAVALSPSQGQQAQQSSTTEVVNHPPISAVDAALSALTATAPTEAVGAEISIANETQPGLVTEQTLESSIVSGLETSQRQLATFTADLTTAIQEPSDGLIELAPADFDPSLDGFKNDSLLPWQIDTGLFPKIRSVVERASNHRAEFTDAAIASWLGRPGGMISLDQVRLPANPVIAGVNWFDVQLESSLQLHRSLELIASGKALPISDVAIDAIMASLNEIAESQTQPINIIHPIEVPKLVYPAIAILTAAAIAAKRKHRHPEPLNSVT</sequence>
<dbReference type="RefSeq" id="WP_146600622.1">
    <property type="nucleotide sequence ID" value="NZ_SJPY01000005.1"/>
</dbReference>
<proteinExistence type="predicted"/>
<dbReference type="EMBL" id="SJPY01000005">
    <property type="protein sequence ID" value="TWU39969.1"/>
    <property type="molecule type" value="Genomic_DNA"/>
</dbReference>